<accession>A0A916QLQ1</accession>
<name>A0A916QLQ1_9GAMM</name>
<proteinExistence type="predicted"/>
<evidence type="ECO:0000313" key="2">
    <source>
        <dbReference type="Proteomes" id="UP000627715"/>
    </source>
</evidence>
<protein>
    <submittedName>
        <fullName evidence="1">Uncharacterized protein</fullName>
    </submittedName>
</protein>
<sequence>MLGVSLLWLGVSAPGQAAEFRGEYQVRATQGLEDGDFRLFEHSLTPEMDLALPGGAHMHAAGRLRYEDRDRFEPGTNNDGDYRSTWSRRHEFSDTAEAELLEFYVDGYLGDTFYRVGKQSIAWGAAIGLEVLDIVNPVTMREFILPDRDERRLALWAVNVEQPIGDWMASFVWLPDTTYEQLPKPGATFAFQTQQPPSGIQWLQADKPDHAIADADTGVQLTTFLSGWDVSLNYLYHYNDRPVIEREEVNGSVTLQPVYYRTHTLGGSLSNAFGDFTIRAEAGYDTQQFFQNGSMEAVSGWSRSPEVSTVFGVDYSGVRDWLISSQLFVSYLPDYQQGMVRERRQDRATFLLRGDLFGHTQTAELLLIHSLDYHDGVFQLAWDYRVRSHVTLRAMLDMPYGDGRGDFGQFHDRDQFSLAVEYSF</sequence>
<gene>
    <name evidence="1" type="ORF">GCM10011403_28740</name>
</gene>
<evidence type="ECO:0000313" key="1">
    <source>
        <dbReference type="EMBL" id="GFZ83364.1"/>
    </source>
</evidence>
<dbReference type="InterPro" id="IPR010727">
    <property type="entry name" value="DUF1302"/>
</dbReference>
<keyword evidence="2" id="KW-1185">Reference proteome</keyword>
<dbReference type="Pfam" id="PF06980">
    <property type="entry name" value="DUF1302"/>
    <property type="match status" value="1"/>
</dbReference>
<dbReference type="Proteomes" id="UP000627715">
    <property type="component" value="Unassembled WGS sequence"/>
</dbReference>
<organism evidence="1 2">
    <name type="scientific">Pseudohongiella nitratireducens</name>
    <dbReference type="NCBI Taxonomy" id="1768907"/>
    <lineage>
        <taxon>Bacteria</taxon>
        <taxon>Pseudomonadati</taxon>
        <taxon>Pseudomonadota</taxon>
        <taxon>Gammaproteobacteria</taxon>
        <taxon>Pseudomonadales</taxon>
        <taxon>Pseudohongiellaceae</taxon>
        <taxon>Pseudohongiella</taxon>
    </lineage>
</organism>
<dbReference type="EMBL" id="BMIY01000014">
    <property type="protein sequence ID" value="GFZ83364.1"/>
    <property type="molecule type" value="Genomic_DNA"/>
</dbReference>
<reference evidence="1" key="2">
    <citation type="submission" date="2020-09" db="EMBL/GenBank/DDBJ databases">
        <authorList>
            <person name="Sun Q."/>
            <person name="Zhou Y."/>
        </authorList>
    </citation>
    <scope>NUCLEOTIDE SEQUENCE</scope>
    <source>
        <strain evidence="1">CGMCC 1.15425</strain>
    </source>
</reference>
<comment type="caution">
    <text evidence="1">The sequence shown here is derived from an EMBL/GenBank/DDBJ whole genome shotgun (WGS) entry which is preliminary data.</text>
</comment>
<reference evidence="1" key="1">
    <citation type="journal article" date="2014" name="Int. J. Syst. Evol. Microbiol.">
        <title>Complete genome sequence of Corynebacterium casei LMG S-19264T (=DSM 44701T), isolated from a smear-ripened cheese.</title>
        <authorList>
            <consortium name="US DOE Joint Genome Institute (JGI-PGF)"/>
            <person name="Walter F."/>
            <person name="Albersmeier A."/>
            <person name="Kalinowski J."/>
            <person name="Ruckert C."/>
        </authorList>
    </citation>
    <scope>NUCLEOTIDE SEQUENCE</scope>
    <source>
        <strain evidence="1">CGMCC 1.15425</strain>
    </source>
</reference>
<dbReference type="AlphaFoldDB" id="A0A916QLQ1"/>